<accession>A0A450U817</accession>
<dbReference type="AlphaFoldDB" id="A0A450U817"/>
<reference evidence="1" key="1">
    <citation type="submission" date="2019-02" db="EMBL/GenBank/DDBJ databases">
        <authorList>
            <person name="Gruber-Vodicka R. H."/>
            <person name="Seah K. B. B."/>
        </authorList>
    </citation>
    <scope>NUCLEOTIDE SEQUENCE</scope>
    <source>
        <strain evidence="1">BECK_M6</strain>
        <strain evidence="2">BECK_M7</strain>
    </source>
</reference>
<name>A0A450U817_9GAMM</name>
<gene>
    <name evidence="1" type="ORF">BECKLFY1418A_GA0070994_100350</name>
    <name evidence="2" type="ORF">BECKLFY1418B_GA0070995_101735</name>
</gene>
<dbReference type="EMBL" id="CAADFF010000017">
    <property type="protein sequence ID" value="VFJ89930.1"/>
    <property type="molecule type" value="Genomic_DNA"/>
</dbReference>
<protein>
    <submittedName>
        <fullName evidence="1">Uncharacterized protein</fullName>
    </submittedName>
</protein>
<evidence type="ECO:0000313" key="2">
    <source>
        <dbReference type="EMBL" id="VFJ89930.1"/>
    </source>
</evidence>
<evidence type="ECO:0000313" key="1">
    <source>
        <dbReference type="EMBL" id="VFJ88084.1"/>
    </source>
</evidence>
<proteinExistence type="predicted"/>
<dbReference type="EMBL" id="CAADFH010000003">
    <property type="protein sequence ID" value="VFJ88084.1"/>
    <property type="molecule type" value="Genomic_DNA"/>
</dbReference>
<sequence>MLLSYYFFRATFPHPES</sequence>
<organism evidence="1">
    <name type="scientific">Candidatus Kentrum sp. LFY</name>
    <dbReference type="NCBI Taxonomy" id="2126342"/>
    <lineage>
        <taxon>Bacteria</taxon>
        <taxon>Pseudomonadati</taxon>
        <taxon>Pseudomonadota</taxon>
        <taxon>Gammaproteobacteria</taxon>
        <taxon>Candidatus Kentrum</taxon>
    </lineage>
</organism>